<keyword evidence="2" id="KW-1185">Reference proteome</keyword>
<gene>
    <name evidence="1" type="ORF">P7K49_009722</name>
</gene>
<protein>
    <submittedName>
        <fullName evidence="1">Uncharacterized protein</fullName>
    </submittedName>
</protein>
<name>A0ABQ9VKS0_SAGOE</name>
<comment type="caution">
    <text evidence="1">The sequence shown here is derived from an EMBL/GenBank/DDBJ whole genome shotgun (WGS) entry which is preliminary data.</text>
</comment>
<sequence length="104" mass="10713">MIFPGTPIGLLRPVLCISSLTKGETEAPREVGRAGRTSGPAPGAVFRLLRRGGPLGIRVSSGKRLAANRMRTSDPLVRAAALPGGLVPLEKRLSNAVPGALHAG</sequence>
<evidence type="ECO:0000313" key="1">
    <source>
        <dbReference type="EMBL" id="KAK2109976.1"/>
    </source>
</evidence>
<accession>A0ABQ9VKS0</accession>
<reference evidence="1 2" key="1">
    <citation type="submission" date="2023-05" db="EMBL/GenBank/DDBJ databases">
        <title>B98-5 Cell Line De Novo Hybrid Assembly: An Optical Mapping Approach.</title>
        <authorList>
            <person name="Kananen K."/>
            <person name="Auerbach J.A."/>
            <person name="Kautto E."/>
            <person name="Blachly J.S."/>
        </authorList>
    </citation>
    <scope>NUCLEOTIDE SEQUENCE [LARGE SCALE GENOMIC DNA]</scope>
    <source>
        <strain evidence="1">B95-8</strain>
        <tissue evidence="1">Cell line</tissue>
    </source>
</reference>
<dbReference type="EMBL" id="JASSZA010000005">
    <property type="protein sequence ID" value="KAK2109976.1"/>
    <property type="molecule type" value="Genomic_DNA"/>
</dbReference>
<dbReference type="Proteomes" id="UP001266305">
    <property type="component" value="Unassembled WGS sequence"/>
</dbReference>
<proteinExistence type="predicted"/>
<organism evidence="1 2">
    <name type="scientific">Saguinus oedipus</name>
    <name type="common">Cotton-top tamarin</name>
    <name type="synonym">Oedipomidas oedipus</name>
    <dbReference type="NCBI Taxonomy" id="9490"/>
    <lineage>
        <taxon>Eukaryota</taxon>
        <taxon>Metazoa</taxon>
        <taxon>Chordata</taxon>
        <taxon>Craniata</taxon>
        <taxon>Vertebrata</taxon>
        <taxon>Euteleostomi</taxon>
        <taxon>Mammalia</taxon>
        <taxon>Eutheria</taxon>
        <taxon>Euarchontoglires</taxon>
        <taxon>Primates</taxon>
        <taxon>Haplorrhini</taxon>
        <taxon>Platyrrhini</taxon>
        <taxon>Cebidae</taxon>
        <taxon>Callitrichinae</taxon>
        <taxon>Saguinus</taxon>
    </lineage>
</organism>
<evidence type="ECO:0000313" key="2">
    <source>
        <dbReference type="Proteomes" id="UP001266305"/>
    </source>
</evidence>